<protein>
    <submittedName>
        <fullName evidence="2">Glycosyltransferase</fullName>
    </submittedName>
</protein>
<accession>A0ABR8EDP0</accession>
<evidence type="ECO:0000313" key="2">
    <source>
        <dbReference type="EMBL" id="MBD2544969.1"/>
    </source>
</evidence>
<sequence length="311" mass="36257">MNQKLINSSTPTIEEYQLKKPHKLRIEGGRYVSDSYKNLHQDKILVTIITVVFNGEKYIENTIQSVLNQTYKNIEYIIIDGGSTDQTINIIRKYDNQISYWLSEPDEGISDAFNKGISLSKGEIIGILSSDDWYEENTVEIIVKQFMESSAEIICGSSQFWNNDKKDFISFSRIDLLEQEMTVNHATVFIKKDIYWNFGLFKNYQVAMDYDLLLRFKINNVKFLVIPDILANVRVGGVSNSEWLKSKIWITYQEVAEIKTSLLGNKAKNIFYFYYSVIRGYTAGLLKKIGLLYLVNLYRKYFSIWKRINSF</sequence>
<comment type="caution">
    <text evidence="2">The sequence shown here is derived from an EMBL/GenBank/DDBJ whole genome shotgun (WGS) entry which is preliminary data.</text>
</comment>
<feature type="domain" description="Glycosyltransferase 2-like" evidence="1">
    <location>
        <begin position="47"/>
        <end position="174"/>
    </location>
</feature>
<dbReference type="Gene3D" id="3.90.550.10">
    <property type="entry name" value="Spore Coat Polysaccharide Biosynthesis Protein SpsA, Chain A"/>
    <property type="match status" value="1"/>
</dbReference>
<organism evidence="2 3">
    <name type="scientific">Planktothricoides raciborskii FACHB-1370</name>
    <dbReference type="NCBI Taxonomy" id="2949576"/>
    <lineage>
        <taxon>Bacteria</taxon>
        <taxon>Bacillati</taxon>
        <taxon>Cyanobacteriota</taxon>
        <taxon>Cyanophyceae</taxon>
        <taxon>Oscillatoriophycideae</taxon>
        <taxon>Oscillatoriales</taxon>
        <taxon>Oscillatoriaceae</taxon>
        <taxon>Planktothricoides</taxon>
    </lineage>
</organism>
<dbReference type="SUPFAM" id="SSF53448">
    <property type="entry name" value="Nucleotide-diphospho-sugar transferases"/>
    <property type="match status" value="1"/>
</dbReference>
<dbReference type="InterPro" id="IPR029044">
    <property type="entry name" value="Nucleotide-diphossugar_trans"/>
</dbReference>
<evidence type="ECO:0000313" key="3">
    <source>
        <dbReference type="Proteomes" id="UP000641954"/>
    </source>
</evidence>
<keyword evidence="3" id="KW-1185">Reference proteome</keyword>
<name>A0ABR8EDP0_9CYAN</name>
<dbReference type="PANTHER" id="PTHR22916:SF3">
    <property type="entry name" value="UDP-GLCNAC:BETAGAL BETA-1,3-N-ACETYLGLUCOSAMINYLTRANSFERASE-LIKE PROTEIN 1"/>
    <property type="match status" value="1"/>
</dbReference>
<dbReference type="EMBL" id="JACJSK010000018">
    <property type="protein sequence ID" value="MBD2544969.1"/>
    <property type="molecule type" value="Genomic_DNA"/>
</dbReference>
<reference evidence="2 3" key="1">
    <citation type="journal article" date="2020" name="ISME J.">
        <title>Comparative genomics reveals insights into cyanobacterial evolution and habitat adaptation.</title>
        <authorList>
            <person name="Chen M.Y."/>
            <person name="Teng W.K."/>
            <person name="Zhao L."/>
            <person name="Hu C.X."/>
            <person name="Zhou Y.K."/>
            <person name="Han B.P."/>
            <person name="Song L.R."/>
            <person name="Shu W.S."/>
        </authorList>
    </citation>
    <scope>NUCLEOTIDE SEQUENCE [LARGE SCALE GENOMIC DNA]</scope>
    <source>
        <strain evidence="2 3">FACHB-1370</strain>
    </source>
</reference>
<dbReference type="CDD" id="cd06433">
    <property type="entry name" value="GT_2_WfgS_like"/>
    <property type="match status" value="1"/>
</dbReference>
<dbReference type="Proteomes" id="UP000641954">
    <property type="component" value="Unassembled WGS sequence"/>
</dbReference>
<gene>
    <name evidence="2" type="ORF">H6G72_14210</name>
</gene>
<proteinExistence type="predicted"/>
<dbReference type="RefSeq" id="WP_190878783.1">
    <property type="nucleotide sequence ID" value="NZ_JACJSK010000018.1"/>
</dbReference>
<evidence type="ECO:0000259" key="1">
    <source>
        <dbReference type="Pfam" id="PF00535"/>
    </source>
</evidence>
<dbReference type="InterPro" id="IPR001173">
    <property type="entry name" value="Glyco_trans_2-like"/>
</dbReference>
<dbReference type="Pfam" id="PF00535">
    <property type="entry name" value="Glycos_transf_2"/>
    <property type="match status" value="1"/>
</dbReference>
<dbReference type="PANTHER" id="PTHR22916">
    <property type="entry name" value="GLYCOSYLTRANSFERASE"/>
    <property type="match status" value="1"/>
</dbReference>